<evidence type="ECO:0000313" key="12">
    <source>
        <dbReference type="Proteomes" id="UP000240509"/>
    </source>
</evidence>
<feature type="binding site" evidence="8">
    <location>
        <begin position="6"/>
        <end position="11"/>
    </location>
    <ligand>
        <name>NADP(+)</name>
        <dbReference type="ChEBI" id="CHEBI:58349"/>
    </ligand>
</feature>
<dbReference type="Proteomes" id="UP000240509">
    <property type="component" value="Unassembled WGS sequence"/>
</dbReference>
<comment type="similarity">
    <text evidence="1 6">Belongs to the pyrroline-5-carboxylate reductase family.</text>
</comment>
<dbReference type="Gene3D" id="3.40.50.720">
    <property type="entry name" value="NAD(P)-binding Rossmann-like Domain"/>
    <property type="match status" value="1"/>
</dbReference>
<dbReference type="PIRSF" id="PIRSF000193">
    <property type="entry name" value="Pyrrol-5-carb_rd"/>
    <property type="match status" value="1"/>
</dbReference>
<evidence type="ECO:0000256" key="1">
    <source>
        <dbReference type="ARBA" id="ARBA00005525"/>
    </source>
</evidence>
<comment type="caution">
    <text evidence="11">The sequence shown here is derived from an EMBL/GenBank/DDBJ whole genome shotgun (WGS) entry which is preliminary data.</text>
</comment>
<keyword evidence="4 6" id="KW-0560">Oxidoreductase</keyword>
<dbReference type="Gene3D" id="1.10.3730.10">
    <property type="entry name" value="ProC C-terminal domain-like"/>
    <property type="match status" value="1"/>
</dbReference>
<evidence type="ECO:0000313" key="11">
    <source>
        <dbReference type="EMBL" id="PTL40439.1"/>
    </source>
</evidence>
<evidence type="ECO:0000256" key="8">
    <source>
        <dbReference type="PIRSR" id="PIRSR000193-1"/>
    </source>
</evidence>
<dbReference type="FunFam" id="1.10.3730.10:FF:000001">
    <property type="entry name" value="Pyrroline-5-carboxylate reductase"/>
    <property type="match status" value="1"/>
</dbReference>
<sequence>MKITIIGGGSMAEALIAGWTDGVYPSASQIFVTNRSNDERLEALAQTYGVTVTRDPEILTENTDFILLSCKPKDWEEALEPLLPHLDSRTAVVSVMAGVTTASMEEVVPGQAVIRTMPNTSAAVRASMTSLSFGSFCSDEQSERAVELFREVGETAVVDETMMDAVTALTGTGPAYIYYLMESMEKAAANIGVPEHIGRELVAQTLVGASRRVQKEESSPKELYEQIMSPGGTTEAGFDVLKSRGVQEALIDCIAGAYERSQELGKKKKLSSRSDN</sequence>
<dbReference type="InterPro" id="IPR036291">
    <property type="entry name" value="NAD(P)-bd_dom_sf"/>
</dbReference>
<evidence type="ECO:0000256" key="7">
    <source>
        <dbReference type="NCBIfam" id="TIGR00112"/>
    </source>
</evidence>
<dbReference type="Pfam" id="PF03807">
    <property type="entry name" value="F420_oxidored"/>
    <property type="match status" value="1"/>
</dbReference>
<evidence type="ECO:0000256" key="3">
    <source>
        <dbReference type="ARBA" id="ARBA00022857"/>
    </source>
</evidence>
<proteinExistence type="inferred from homology"/>
<name>A0A2T4UAM3_9BACI</name>
<keyword evidence="6" id="KW-0963">Cytoplasm</keyword>
<protein>
    <recommendedName>
        <fullName evidence="6 7">Pyrroline-5-carboxylate reductase</fullName>
        <shortName evidence="6">P5C reductase</shortName>
        <shortName evidence="6">P5CR</shortName>
        <ecNumber evidence="6 7">1.5.1.2</ecNumber>
    </recommendedName>
    <alternativeName>
        <fullName evidence="6">PCA reductase</fullName>
    </alternativeName>
</protein>
<keyword evidence="2 6" id="KW-0641">Proline biosynthesis</keyword>
<evidence type="ECO:0000256" key="2">
    <source>
        <dbReference type="ARBA" id="ARBA00022650"/>
    </source>
</evidence>
<evidence type="ECO:0000256" key="4">
    <source>
        <dbReference type="ARBA" id="ARBA00023002"/>
    </source>
</evidence>
<dbReference type="InterPro" id="IPR029036">
    <property type="entry name" value="P5CR_dimer"/>
</dbReference>
<dbReference type="SUPFAM" id="SSF48179">
    <property type="entry name" value="6-phosphogluconate dehydrogenase C-terminal domain-like"/>
    <property type="match status" value="1"/>
</dbReference>
<comment type="subcellular location">
    <subcellularLocation>
        <location evidence="6">Cytoplasm</location>
    </subcellularLocation>
</comment>
<evidence type="ECO:0000259" key="9">
    <source>
        <dbReference type="Pfam" id="PF03807"/>
    </source>
</evidence>
<feature type="domain" description="Pyrroline-5-carboxylate reductase catalytic N-terminal" evidence="9">
    <location>
        <begin position="2"/>
        <end position="98"/>
    </location>
</feature>
<dbReference type="InterPro" id="IPR028939">
    <property type="entry name" value="P5C_Rdtase_cat_N"/>
</dbReference>
<dbReference type="GO" id="GO:0004735">
    <property type="term" value="F:pyrroline-5-carboxylate reductase activity"/>
    <property type="evidence" value="ECO:0007669"/>
    <property type="project" value="UniProtKB-UniRule"/>
</dbReference>
<dbReference type="EC" id="1.5.1.2" evidence="6 7"/>
<gene>
    <name evidence="6 11" type="primary">proC</name>
    <name evidence="11" type="ORF">C6Y45_00580</name>
</gene>
<organism evidence="11 12">
    <name type="scientific">Alkalicoccus saliphilus</name>
    <dbReference type="NCBI Taxonomy" id="200989"/>
    <lineage>
        <taxon>Bacteria</taxon>
        <taxon>Bacillati</taxon>
        <taxon>Bacillota</taxon>
        <taxon>Bacilli</taxon>
        <taxon>Bacillales</taxon>
        <taxon>Bacillaceae</taxon>
        <taxon>Alkalicoccus</taxon>
    </lineage>
</organism>
<dbReference type="SUPFAM" id="SSF51735">
    <property type="entry name" value="NAD(P)-binding Rossmann-fold domains"/>
    <property type="match status" value="1"/>
</dbReference>
<evidence type="ECO:0000256" key="6">
    <source>
        <dbReference type="HAMAP-Rule" id="MF_01925"/>
    </source>
</evidence>
<keyword evidence="3 6" id="KW-0521">NADP</keyword>
<dbReference type="UniPathway" id="UPA00098">
    <property type="reaction ID" value="UER00361"/>
</dbReference>
<accession>A0A2T4UAM3</accession>
<dbReference type="Pfam" id="PF14748">
    <property type="entry name" value="P5CR_dimer"/>
    <property type="match status" value="1"/>
</dbReference>
<dbReference type="OrthoDB" id="9805754at2"/>
<evidence type="ECO:0000256" key="5">
    <source>
        <dbReference type="ARBA" id="ARBA00058118"/>
    </source>
</evidence>
<comment type="catalytic activity">
    <reaction evidence="6">
        <text>L-proline + NAD(+) = (S)-1-pyrroline-5-carboxylate + NADH + 2 H(+)</text>
        <dbReference type="Rhea" id="RHEA:14105"/>
        <dbReference type="ChEBI" id="CHEBI:15378"/>
        <dbReference type="ChEBI" id="CHEBI:17388"/>
        <dbReference type="ChEBI" id="CHEBI:57540"/>
        <dbReference type="ChEBI" id="CHEBI:57945"/>
        <dbReference type="ChEBI" id="CHEBI:60039"/>
        <dbReference type="EC" id="1.5.1.2"/>
    </reaction>
</comment>
<comment type="catalytic activity">
    <reaction evidence="6">
        <text>L-proline + NADP(+) = (S)-1-pyrroline-5-carboxylate + NADPH + 2 H(+)</text>
        <dbReference type="Rhea" id="RHEA:14109"/>
        <dbReference type="ChEBI" id="CHEBI:15378"/>
        <dbReference type="ChEBI" id="CHEBI:17388"/>
        <dbReference type="ChEBI" id="CHEBI:57783"/>
        <dbReference type="ChEBI" id="CHEBI:58349"/>
        <dbReference type="ChEBI" id="CHEBI:60039"/>
        <dbReference type="EC" id="1.5.1.2"/>
    </reaction>
</comment>
<keyword evidence="12" id="KW-1185">Reference proteome</keyword>
<dbReference type="HAMAP" id="MF_01925">
    <property type="entry name" value="P5C_reductase"/>
    <property type="match status" value="1"/>
</dbReference>
<dbReference type="PANTHER" id="PTHR11645:SF49">
    <property type="entry name" value="PYRROLINE-5-CARBOXYLATE REDUCTASE 1"/>
    <property type="match status" value="1"/>
</dbReference>
<evidence type="ECO:0000259" key="10">
    <source>
        <dbReference type="Pfam" id="PF14748"/>
    </source>
</evidence>
<dbReference type="InterPro" id="IPR000304">
    <property type="entry name" value="Pyrroline-COOH_reductase"/>
</dbReference>
<dbReference type="GO" id="GO:0055129">
    <property type="term" value="P:L-proline biosynthetic process"/>
    <property type="evidence" value="ECO:0007669"/>
    <property type="project" value="UniProtKB-UniRule"/>
</dbReference>
<comment type="function">
    <text evidence="5 6">Catalyzes the reduction of 1-pyrroline-5-carboxylate (PCA) to L-proline.</text>
</comment>
<dbReference type="PANTHER" id="PTHR11645">
    <property type="entry name" value="PYRROLINE-5-CARBOXYLATE REDUCTASE"/>
    <property type="match status" value="1"/>
</dbReference>
<dbReference type="GO" id="GO:0005737">
    <property type="term" value="C:cytoplasm"/>
    <property type="evidence" value="ECO:0007669"/>
    <property type="project" value="UniProtKB-SubCell"/>
</dbReference>
<dbReference type="AlphaFoldDB" id="A0A2T4UAM3"/>
<feature type="domain" description="Pyrroline-5-carboxylate reductase dimerisation" evidence="10">
    <location>
        <begin position="160"/>
        <end position="264"/>
    </location>
</feature>
<dbReference type="RefSeq" id="WP_107582907.1">
    <property type="nucleotide sequence ID" value="NZ_PZJJ01000001.1"/>
</dbReference>
<keyword evidence="6" id="KW-0028">Amino-acid biosynthesis</keyword>
<reference evidence="11 12" key="1">
    <citation type="submission" date="2018-03" db="EMBL/GenBank/DDBJ databases">
        <title>Alkalicoccus saliphilus sp. nov., isolated from a mineral pool.</title>
        <authorList>
            <person name="Zhao B."/>
        </authorList>
    </citation>
    <scope>NUCLEOTIDE SEQUENCE [LARGE SCALE GENOMIC DNA]</scope>
    <source>
        <strain evidence="11 12">6AG</strain>
    </source>
</reference>
<dbReference type="InterPro" id="IPR008927">
    <property type="entry name" value="6-PGluconate_DH-like_C_sf"/>
</dbReference>
<dbReference type="EMBL" id="PZJJ01000001">
    <property type="protein sequence ID" value="PTL40439.1"/>
    <property type="molecule type" value="Genomic_DNA"/>
</dbReference>
<dbReference type="NCBIfam" id="TIGR00112">
    <property type="entry name" value="proC"/>
    <property type="match status" value="1"/>
</dbReference>
<comment type="pathway">
    <text evidence="6">Amino-acid biosynthesis; L-proline biosynthesis; L-proline from L-glutamate 5-semialdehyde: step 1/1.</text>
</comment>